<evidence type="ECO:0000259" key="1">
    <source>
        <dbReference type="Pfam" id="PF13460"/>
    </source>
</evidence>
<reference evidence="2" key="2">
    <citation type="submission" date="2019-10" db="EMBL/GenBank/DDBJ databases">
        <title>Malate fermentation in French cider.</title>
        <authorList>
            <person name="Cousin F.J."/>
            <person name="Medina Fernandez S."/>
            <person name="Misery B."/>
            <person name="Laplace J.-M."/>
            <person name="Cretenet M."/>
        </authorList>
    </citation>
    <scope>NUCLEOTIDE SEQUENCE</scope>
    <source>
        <strain evidence="2">UCMA15129</strain>
    </source>
</reference>
<dbReference type="Proteomes" id="UP001281024">
    <property type="component" value="Unassembled WGS sequence"/>
</dbReference>
<dbReference type="PANTHER" id="PTHR43355:SF2">
    <property type="entry name" value="FLAVIN REDUCTASE (NADPH)"/>
    <property type="match status" value="1"/>
</dbReference>
<dbReference type="Pfam" id="PF13460">
    <property type="entry name" value="NAD_binding_10"/>
    <property type="match status" value="1"/>
</dbReference>
<dbReference type="EC" id="1.-.-.-" evidence="3"/>
<dbReference type="InterPro" id="IPR016040">
    <property type="entry name" value="NAD(P)-bd_dom"/>
</dbReference>
<dbReference type="InterPro" id="IPR051606">
    <property type="entry name" value="Polyketide_Oxido-like"/>
</dbReference>
<evidence type="ECO:0000313" key="2">
    <source>
        <dbReference type="EMBL" id="MDV7715788.1"/>
    </source>
</evidence>
<dbReference type="SUPFAM" id="SSF51735">
    <property type="entry name" value="NAD(P)-binding Rossmann-fold domains"/>
    <property type="match status" value="1"/>
</dbReference>
<organism evidence="3 4">
    <name type="scientific">Oenococcus oeni</name>
    <name type="common">Leuconostoc oenos</name>
    <dbReference type="NCBI Taxonomy" id="1247"/>
    <lineage>
        <taxon>Bacteria</taxon>
        <taxon>Bacillati</taxon>
        <taxon>Bacillota</taxon>
        <taxon>Bacilli</taxon>
        <taxon>Lactobacillales</taxon>
        <taxon>Lactobacillaceae</taxon>
        <taxon>Oenococcus</taxon>
    </lineage>
</organism>
<dbReference type="Proteomes" id="UP000294726">
    <property type="component" value="Chromosome"/>
</dbReference>
<dbReference type="EMBL" id="LR031358">
    <property type="protein sequence ID" value="VDB97793.1"/>
    <property type="molecule type" value="Genomic_DNA"/>
</dbReference>
<reference evidence="3 4" key="1">
    <citation type="submission" date="2018-08" db="EMBL/GenBank/DDBJ databases">
        <authorList>
            <person name="Lorentzen P. G. S. M."/>
        </authorList>
    </citation>
    <scope>NUCLEOTIDE SEQUENCE [LARGE SCALE GENOMIC DNA]</scope>
    <source>
        <strain evidence="3 4">CRBO_1381</strain>
    </source>
</reference>
<dbReference type="AlphaFoldDB" id="A0A3S7H3J2"/>
<sequence length="218" mass="24030">MKILIIGATGMAGSEIVQAASNRGHKVIALARSEDRLKELRKMNPGIKLLVKDVFQLSKEELSSVDVIVNAFSVRPEKAYLHVDLAAKLISFFRETETPRLVFILGAGSLHTGTDHHLLVKDMEKDPKNKSFIAVPQNQLKEFNFLKEVDNVNWVGISPAASFHAGKAKSVLKGKEDLLFNENGKSETSSGTMAQAVLDEIEKPVHRQVRFTVADGIN</sequence>
<dbReference type="EMBL" id="WERV01000007">
    <property type="protein sequence ID" value="MDV7715788.1"/>
    <property type="molecule type" value="Genomic_DNA"/>
</dbReference>
<name>A0A3S7H3J2_OENOE</name>
<dbReference type="GO" id="GO:0016646">
    <property type="term" value="F:oxidoreductase activity, acting on the CH-NH group of donors, NAD or NADP as acceptor"/>
    <property type="evidence" value="ECO:0007669"/>
    <property type="project" value="TreeGrafter"/>
</dbReference>
<feature type="domain" description="NAD(P)-binding" evidence="1">
    <location>
        <begin position="7"/>
        <end position="204"/>
    </location>
</feature>
<proteinExistence type="predicted"/>
<evidence type="ECO:0000313" key="3">
    <source>
        <dbReference type="EMBL" id="VDB97793.1"/>
    </source>
</evidence>
<keyword evidence="3" id="KW-0560">Oxidoreductase</keyword>
<dbReference type="InterPro" id="IPR036291">
    <property type="entry name" value="NAD(P)-bd_dom_sf"/>
</dbReference>
<protein>
    <submittedName>
        <fullName evidence="2">NAD(P)H-binding protein</fullName>
    </submittedName>
    <submittedName>
        <fullName evidence="3">Oxidoreductase</fullName>
        <ecNumber evidence="3">1.-.-.-</ecNumber>
    </submittedName>
</protein>
<evidence type="ECO:0000313" key="4">
    <source>
        <dbReference type="Proteomes" id="UP000294726"/>
    </source>
</evidence>
<accession>A0A3S7H3J2</accession>
<dbReference type="Gene3D" id="3.40.50.720">
    <property type="entry name" value="NAD(P)-binding Rossmann-like Domain"/>
    <property type="match status" value="1"/>
</dbReference>
<dbReference type="PANTHER" id="PTHR43355">
    <property type="entry name" value="FLAVIN REDUCTASE (NADPH)"/>
    <property type="match status" value="1"/>
</dbReference>
<dbReference type="RefSeq" id="WP_002824173.1">
    <property type="nucleotide sequence ID" value="NZ_CP014324.1"/>
</dbReference>
<gene>
    <name evidence="2" type="ORF">GA838_08615</name>
    <name evidence="3" type="ORF">OENI_0713</name>
</gene>